<organism evidence="1 2">
    <name type="scientific">Pistacia atlantica</name>
    <dbReference type="NCBI Taxonomy" id="434234"/>
    <lineage>
        <taxon>Eukaryota</taxon>
        <taxon>Viridiplantae</taxon>
        <taxon>Streptophyta</taxon>
        <taxon>Embryophyta</taxon>
        <taxon>Tracheophyta</taxon>
        <taxon>Spermatophyta</taxon>
        <taxon>Magnoliopsida</taxon>
        <taxon>eudicotyledons</taxon>
        <taxon>Gunneridae</taxon>
        <taxon>Pentapetalae</taxon>
        <taxon>rosids</taxon>
        <taxon>malvids</taxon>
        <taxon>Sapindales</taxon>
        <taxon>Anacardiaceae</taxon>
        <taxon>Pistacia</taxon>
    </lineage>
</organism>
<comment type="caution">
    <text evidence="1">The sequence shown here is derived from an EMBL/GenBank/DDBJ whole genome shotgun (WGS) entry which is preliminary data.</text>
</comment>
<protein>
    <submittedName>
        <fullName evidence="1">Uncharacterized protein</fullName>
    </submittedName>
</protein>
<name>A0ACC1A6T3_9ROSI</name>
<keyword evidence="2" id="KW-1185">Reference proteome</keyword>
<accession>A0ACC1A6T3</accession>
<gene>
    <name evidence="1" type="ORF">Patl1_12365</name>
</gene>
<reference evidence="2" key="1">
    <citation type="journal article" date="2023" name="G3 (Bethesda)">
        <title>Genome assembly and association tests identify interacting loci associated with vigor, precocity, and sex in interspecific pistachio rootstocks.</title>
        <authorList>
            <person name="Palmer W."/>
            <person name="Jacygrad E."/>
            <person name="Sagayaradj S."/>
            <person name="Cavanaugh K."/>
            <person name="Han R."/>
            <person name="Bertier L."/>
            <person name="Beede B."/>
            <person name="Kafkas S."/>
            <person name="Golino D."/>
            <person name="Preece J."/>
            <person name="Michelmore R."/>
        </authorList>
    </citation>
    <scope>NUCLEOTIDE SEQUENCE [LARGE SCALE GENOMIC DNA]</scope>
</reference>
<dbReference type="Proteomes" id="UP001164250">
    <property type="component" value="Chromosome 12"/>
</dbReference>
<dbReference type="EMBL" id="CM047908">
    <property type="protein sequence ID" value="KAJ0081997.1"/>
    <property type="molecule type" value="Genomic_DNA"/>
</dbReference>
<proteinExistence type="predicted"/>
<evidence type="ECO:0000313" key="1">
    <source>
        <dbReference type="EMBL" id="KAJ0081997.1"/>
    </source>
</evidence>
<sequence length="21" mass="2625">MQILLCCLKMRSLYCQHYSYQ</sequence>
<evidence type="ECO:0000313" key="2">
    <source>
        <dbReference type="Proteomes" id="UP001164250"/>
    </source>
</evidence>